<evidence type="ECO:0000256" key="1">
    <source>
        <dbReference type="SAM" id="MobiDB-lite"/>
    </source>
</evidence>
<dbReference type="InterPro" id="IPR050357">
    <property type="entry name" value="Arrestin_domain-protein"/>
</dbReference>
<gene>
    <name evidence="3" type="ORF">GTA08_BOTSDO13894</name>
</gene>
<dbReference type="OrthoDB" id="3365616at2759"/>
<dbReference type="PANTHER" id="PTHR11188:SF166">
    <property type="entry name" value="ARRESTIN (OR S-ANTIGEN), N-TERMINAL DOMAIN PROTEIN (AFU_ORTHOLOGUE AFUA_7G02050)"/>
    <property type="match status" value="1"/>
</dbReference>
<feature type="region of interest" description="Disordered" evidence="1">
    <location>
        <begin position="95"/>
        <end position="129"/>
    </location>
</feature>
<keyword evidence="4" id="KW-1185">Reference proteome</keyword>
<dbReference type="Gene3D" id="2.60.40.640">
    <property type="match status" value="1"/>
</dbReference>
<dbReference type="SUPFAM" id="SSF81296">
    <property type="entry name" value="E set domains"/>
    <property type="match status" value="1"/>
</dbReference>
<dbReference type="Pfam" id="PF00339">
    <property type="entry name" value="Arrestin_N"/>
    <property type="match status" value="1"/>
</dbReference>
<organism evidence="3 4">
    <name type="scientific">Botryosphaeria dothidea</name>
    <dbReference type="NCBI Taxonomy" id="55169"/>
    <lineage>
        <taxon>Eukaryota</taxon>
        <taxon>Fungi</taxon>
        <taxon>Dikarya</taxon>
        <taxon>Ascomycota</taxon>
        <taxon>Pezizomycotina</taxon>
        <taxon>Dothideomycetes</taxon>
        <taxon>Dothideomycetes incertae sedis</taxon>
        <taxon>Botryosphaeriales</taxon>
        <taxon>Botryosphaeriaceae</taxon>
        <taxon>Botryosphaeria</taxon>
    </lineage>
</organism>
<dbReference type="InterPro" id="IPR014756">
    <property type="entry name" value="Ig_E-set"/>
</dbReference>
<dbReference type="GO" id="GO:0030674">
    <property type="term" value="F:protein-macromolecule adaptor activity"/>
    <property type="evidence" value="ECO:0007669"/>
    <property type="project" value="TreeGrafter"/>
</dbReference>
<dbReference type="PANTHER" id="PTHR11188">
    <property type="entry name" value="ARRESTIN DOMAIN CONTAINING PROTEIN"/>
    <property type="match status" value="1"/>
</dbReference>
<sequence>MDIRIVLDPHSEVVTTGDTVTGRVILDVRKKASVTSVDVKLRGYIKTSLLSENDIDTDTWRPYHDKHEVRKGIWGSAMTLSAGQHDFPFELKLPTKTTCGKNKPSEKDAGSRNQPTRASTTHKERGLPPSFMQVSDEVEIAYSIKATAVRPDLFKDNLHTTYHFNFRPIEQAWDPVPRLTSVKHQHQFDLQRVVETSDVSPDDEYFPDMVRTAAPDRELASILVDARLPKPAIIFCNHDIPLDITIRKVNAFSGQLYLQSFQITLIGYTQIQTQAATRRKVDTWVVTSNCNLDIPIGYPEDGIGAHMALPPALWRFKAVPPSVTPSFHVCGVSRTYELEITLGLTYESPHSSRPGTVWLPLRQPVDMYQDFPALPSPANISIEKLVAQEHSGEGPPPPSYEMATKSPY</sequence>
<comment type="caution">
    <text evidence="3">The sequence shown here is derived from an EMBL/GenBank/DDBJ whole genome shotgun (WGS) entry which is preliminary data.</text>
</comment>
<dbReference type="CDD" id="cd22952">
    <property type="entry name" value="ART10-like"/>
    <property type="match status" value="1"/>
</dbReference>
<evidence type="ECO:0000313" key="3">
    <source>
        <dbReference type="EMBL" id="KAF4310508.1"/>
    </source>
</evidence>
<dbReference type="Proteomes" id="UP000572817">
    <property type="component" value="Unassembled WGS sequence"/>
</dbReference>
<evidence type="ECO:0000259" key="2">
    <source>
        <dbReference type="Pfam" id="PF00339"/>
    </source>
</evidence>
<accession>A0A8H4J1M9</accession>
<dbReference type="GO" id="GO:0070086">
    <property type="term" value="P:ubiquitin-dependent endocytosis"/>
    <property type="evidence" value="ECO:0007669"/>
    <property type="project" value="TreeGrafter"/>
</dbReference>
<name>A0A8H4J1M9_9PEZI</name>
<dbReference type="AlphaFoldDB" id="A0A8H4J1M9"/>
<dbReference type="InterPro" id="IPR014752">
    <property type="entry name" value="Arrestin-like_C"/>
</dbReference>
<protein>
    <submittedName>
        <fullName evidence="3">Arrestin domain-containing protein</fullName>
    </submittedName>
</protein>
<feature type="domain" description="Arrestin-like N-terminal" evidence="2">
    <location>
        <begin position="4"/>
        <end position="99"/>
    </location>
</feature>
<dbReference type="EMBL" id="WWBZ02000014">
    <property type="protein sequence ID" value="KAF4310508.1"/>
    <property type="molecule type" value="Genomic_DNA"/>
</dbReference>
<dbReference type="GO" id="GO:0005829">
    <property type="term" value="C:cytosol"/>
    <property type="evidence" value="ECO:0007669"/>
    <property type="project" value="TreeGrafter"/>
</dbReference>
<dbReference type="GO" id="GO:0031625">
    <property type="term" value="F:ubiquitin protein ligase binding"/>
    <property type="evidence" value="ECO:0007669"/>
    <property type="project" value="TreeGrafter"/>
</dbReference>
<dbReference type="InterPro" id="IPR011021">
    <property type="entry name" value="Arrestin-like_N"/>
</dbReference>
<proteinExistence type="predicted"/>
<evidence type="ECO:0000313" key="4">
    <source>
        <dbReference type="Proteomes" id="UP000572817"/>
    </source>
</evidence>
<reference evidence="3" key="1">
    <citation type="submission" date="2020-04" db="EMBL/GenBank/DDBJ databases">
        <title>Genome Assembly and Annotation of Botryosphaeria dothidea sdau 11-99, a Latent Pathogen of Apple Fruit Ring Rot in China.</title>
        <authorList>
            <person name="Yu C."/>
            <person name="Diao Y."/>
            <person name="Lu Q."/>
            <person name="Zhao J."/>
            <person name="Cui S."/>
            <person name="Peng C."/>
            <person name="He B."/>
            <person name="Liu H."/>
        </authorList>
    </citation>
    <scope>NUCLEOTIDE SEQUENCE [LARGE SCALE GENOMIC DNA]</scope>
    <source>
        <strain evidence="3">Sdau11-99</strain>
    </source>
</reference>
<dbReference type="GO" id="GO:0005886">
    <property type="term" value="C:plasma membrane"/>
    <property type="evidence" value="ECO:0007669"/>
    <property type="project" value="TreeGrafter"/>
</dbReference>
<feature type="region of interest" description="Disordered" evidence="1">
    <location>
        <begin position="388"/>
        <end position="408"/>
    </location>
</feature>